<name>A0A0H5QD00_NEIMI</name>
<keyword evidence="1" id="KW-0472">Membrane</keyword>
<dbReference type="Proteomes" id="UP000182715">
    <property type="component" value="Unassembled WGS sequence"/>
</dbReference>
<dbReference type="AlphaFoldDB" id="A0A0H5QD00"/>
<accession>A0A0H5QD00</accession>
<reference evidence="2 3" key="1">
    <citation type="submission" date="2014-11" db="EMBL/GenBank/DDBJ databases">
        <authorList>
            <person name="Diene M.Seydina."/>
        </authorList>
    </citation>
    <scope>NUCLEOTIDE SEQUENCE [LARGE SCALE GENOMIC DNA]</scope>
    <source>
        <strain evidence="2 3">Neisseria meningitidis CHUV</strain>
    </source>
</reference>
<keyword evidence="1" id="KW-1133">Transmembrane helix</keyword>
<evidence type="ECO:0000313" key="2">
    <source>
        <dbReference type="EMBL" id="CRY99391.1"/>
    </source>
</evidence>
<evidence type="ECO:0000256" key="1">
    <source>
        <dbReference type="SAM" id="Phobius"/>
    </source>
</evidence>
<feature type="transmembrane region" description="Helical" evidence="1">
    <location>
        <begin position="7"/>
        <end position="24"/>
    </location>
</feature>
<protein>
    <submittedName>
        <fullName evidence="2">Uncharacterized protein</fullName>
    </submittedName>
</protein>
<organism evidence="2 3">
    <name type="scientific">Neisseria meningitidis serogroup B</name>
    <dbReference type="NCBI Taxonomy" id="491"/>
    <lineage>
        <taxon>Bacteria</taxon>
        <taxon>Pseudomonadati</taxon>
        <taxon>Pseudomonadota</taxon>
        <taxon>Betaproteobacteria</taxon>
        <taxon>Neisseriales</taxon>
        <taxon>Neisseriaceae</taxon>
        <taxon>Neisseria</taxon>
    </lineage>
</organism>
<keyword evidence="1" id="KW-0812">Transmembrane</keyword>
<dbReference type="EMBL" id="CVTF01000066">
    <property type="protein sequence ID" value="CRY99391.1"/>
    <property type="molecule type" value="Genomic_DNA"/>
</dbReference>
<sequence>MEHIARGMCAAIMAYFGGFVRALFDLGVFERGSVKGRGKWFSRVWWRSEVLCLMCGGIFSVKLIL</sequence>
<proteinExistence type="predicted"/>
<feature type="transmembrane region" description="Helical" evidence="1">
    <location>
        <begin position="44"/>
        <end position="64"/>
    </location>
</feature>
<evidence type="ECO:0000313" key="3">
    <source>
        <dbReference type="Proteomes" id="UP000182715"/>
    </source>
</evidence>